<organism evidence="11 12">
    <name type="scientific">Adiantum capillus-veneris</name>
    <name type="common">Maidenhair fern</name>
    <dbReference type="NCBI Taxonomy" id="13818"/>
    <lineage>
        <taxon>Eukaryota</taxon>
        <taxon>Viridiplantae</taxon>
        <taxon>Streptophyta</taxon>
        <taxon>Embryophyta</taxon>
        <taxon>Tracheophyta</taxon>
        <taxon>Polypodiopsida</taxon>
        <taxon>Polypodiidae</taxon>
        <taxon>Polypodiales</taxon>
        <taxon>Pteridineae</taxon>
        <taxon>Pteridaceae</taxon>
        <taxon>Vittarioideae</taxon>
        <taxon>Adiantum</taxon>
    </lineage>
</organism>
<feature type="region of interest" description="Disordered" evidence="8">
    <location>
        <begin position="657"/>
        <end position="740"/>
    </location>
</feature>
<evidence type="ECO:0000313" key="12">
    <source>
        <dbReference type="Proteomes" id="UP000886520"/>
    </source>
</evidence>
<feature type="repeat" description="WD" evidence="7">
    <location>
        <begin position="94"/>
        <end position="128"/>
    </location>
</feature>
<gene>
    <name evidence="11" type="ORF">GOP47_0005572</name>
</gene>
<name>A0A9D4ZLI2_ADICA</name>
<keyword evidence="5" id="KW-0677">Repeat</keyword>
<protein>
    <submittedName>
        <fullName evidence="11">Uncharacterized protein</fullName>
    </submittedName>
</protein>
<keyword evidence="4 7" id="KW-0853">WD repeat</keyword>
<dbReference type="Pfam" id="PF21289">
    <property type="entry name" value="EDC4_C"/>
    <property type="match status" value="1"/>
</dbReference>
<accession>A0A9D4ZLI2</accession>
<dbReference type="OrthoDB" id="21128at2759"/>
<feature type="domain" description="Enhancer of mRNA-decapping protein 4 WD40 repeat region" evidence="9">
    <location>
        <begin position="47"/>
        <end position="319"/>
    </location>
</feature>
<feature type="compositionally biased region" description="Basic residues" evidence="8">
    <location>
        <begin position="750"/>
        <end position="763"/>
    </location>
</feature>
<dbReference type="InterPro" id="IPR015943">
    <property type="entry name" value="WD40/YVTN_repeat-like_dom_sf"/>
</dbReference>
<dbReference type="SMART" id="SM00320">
    <property type="entry name" value="WD40"/>
    <property type="match status" value="2"/>
</dbReference>
<dbReference type="Pfam" id="PF16529">
    <property type="entry name" value="Ge1_WD40"/>
    <property type="match status" value="1"/>
</dbReference>
<keyword evidence="3" id="KW-0963">Cytoplasm</keyword>
<evidence type="ECO:0000256" key="3">
    <source>
        <dbReference type="ARBA" id="ARBA00022490"/>
    </source>
</evidence>
<sequence length="1220" mass="136219">MQQASSCLLRAASTFYRAQVLEDDYSVYEIGQQSPFQEKRQLDGFPVSAYGWDSSLSPASGRLIAVNCSYVCYCLRSSGGIRILGRNARTRGLFEGHKQRVTDIEFFAEDENLVASVSLDARVFVWRIIGNVRGKDDFHLQQHVILAIHFEGSWENVCPRVCWHPHSQEILVVCMSNHIFKIDIEKAQSRASQLNLSEKAFLSCSAANLLEGISCIGQHDAEVTDLSIIIEDALYIASACNDGMVRFWEDCKANPLAVLRPHDGQPVGSVFFLTCDSQPDKVALLTSDSTNKILRLYVPTAPSYRFSTWSLVQTLEFKSCDGIFVEKLVSNGICTLPQAGLVFLGNSESPSLYSVYLNFGGALNEVRMNRLTEFSLSMPILSFSAVIEARSSMTHIFCVQTQAIQEYCLNISECLIPQCHEPVLASSSGALLEAKFMKLSVCKAVEGEDESKISDMTQREMAEVTTANSNSGSGFGSWVEVPNWIAATVKRHPNSASPLASGVGAGSTNLLMEDQELSSISPGDVSASLSTLPSLRNSKMVADINLPVEPNALPSSLDPENWKHDVTAVTTSDSASKLFLSTSHDHQESESTIVEEPPMILQGSRTTSCSQIAGEENGMNTCSGVKLDHFEGGTAVASTAVIMEEIKDGLLSAVKDETNEPQEELNPPALENSNNKLKKNLTRRRRKGSGFRVTKEHKVELGLPELESPSNSLKRKKTRRRRDSGFRVAKRKHKEHQKELALPVLESPNKLKRKRTRRSRKRSAQANEGITSLVLPKSATQIQHACRSPSINGEDLSEQLIAIRESVDKLVTTQLEFQNNLSTMIDVTVSREIEVIGAFQEEWIHGHLISYWDVIWRRMVEKSNKNILQFEWLEQLRKAFVEFFSKDFQFTPTLMLTEKMISCIESNIIVPISASVDEGMITMLSQIIEVVQSLKELNRRRSIIGRWRISSISSMAWDKDFFRYVEKSLETKLDASLRDQMDSVSIEWKPLIQEEIICKQAVLKVEQTCENMLRHGHCLSAEGILRHLRIVEQQFNHIVMAILSSLKDTLLSVSCSADSLNEELHAVGKNLSKAMEHEFPADKFFKEISQLLQQGHVEDAFTMALSLRNSSVTSWICKQVDLRTLFAMSAPPLSQGVILLLVKELAVDVGHESSDKLAWMEQTCLALVPNHHPDLCMHPSLEQVYTLLQGQLHLFTTNPKLANQARLVMHLVNSLMAFCL</sequence>
<dbReference type="Gene3D" id="1.10.220.100">
    <property type="entry name" value="conserved c-terminal region of ge- 1"/>
    <property type="match status" value="1"/>
</dbReference>
<dbReference type="InterPro" id="IPR049404">
    <property type="entry name" value="EDC4_C"/>
</dbReference>
<evidence type="ECO:0000256" key="8">
    <source>
        <dbReference type="SAM" id="MobiDB-lite"/>
    </source>
</evidence>
<dbReference type="PANTHER" id="PTHR15598:SF5">
    <property type="entry name" value="ENHANCER OF MRNA-DECAPPING PROTEIN 4"/>
    <property type="match status" value="1"/>
</dbReference>
<feature type="region of interest" description="Disordered" evidence="8">
    <location>
        <begin position="748"/>
        <end position="767"/>
    </location>
</feature>
<dbReference type="PANTHER" id="PTHR15598">
    <property type="entry name" value="ENHANCER OF MRNA-DECAPPING PROTEIN 4"/>
    <property type="match status" value="1"/>
</dbReference>
<evidence type="ECO:0000256" key="6">
    <source>
        <dbReference type="ARBA" id="ARBA00023054"/>
    </source>
</evidence>
<feature type="domain" description="Enhancer of mRNA-decapping protein 4 C-terminal" evidence="10">
    <location>
        <begin position="1088"/>
        <end position="1203"/>
    </location>
</feature>
<dbReference type="InterPro" id="IPR044938">
    <property type="entry name" value="EDC4_C_sf"/>
</dbReference>
<evidence type="ECO:0000313" key="11">
    <source>
        <dbReference type="EMBL" id="KAI5080093.1"/>
    </source>
</evidence>
<dbReference type="InterPro" id="IPR036322">
    <property type="entry name" value="WD40_repeat_dom_sf"/>
</dbReference>
<dbReference type="SUPFAM" id="SSF50978">
    <property type="entry name" value="WD40 repeat-like"/>
    <property type="match status" value="1"/>
</dbReference>
<dbReference type="Gene3D" id="2.130.10.10">
    <property type="entry name" value="YVTN repeat-like/Quinoprotein amine dehydrogenase"/>
    <property type="match status" value="1"/>
</dbReference>
<reference evidence="11 12" key="1">
    <citation type="submission" date="2021-01" db="EMBL/GenBank/DDBJ databases">
        <title>Adiantum capillus-veneris genome.</title>
        <authorList>
            <person name="Fang Y."/>
            <person name="Liao Q."/>
        </authorList>
    </citation>
    <scope>NUCLEOTIDE SEQUENCE [LARGE SCALE GENOMIC DNA]</scope>
    <source>
        <strain evidence="11">H3</strain>
        <tissue evidence="11">Leaf</tissue>
    </source>
</reference>
<dbReference type="Proteomes" id="UP000886520">
    <property type="component" value="Chromosome 5"/>
</dbReference>
<evidence type="ECO:0000256" key="1">
    <source>
        <dbReference type="ARBA" id="ARBA00004201"/>
    </source>
</evidence>
<evidence type="ECO:0000256" key="2">
    <source>
        <dbReference type="ARBA" id="ARBA00009639"/>
    </source>
</evidence>
<evidence type="ECO:0000256" key="4">
    <source>
        <dbReference type="ARBA" id="ARBA00022574"/>
    </source>
</evidence>
<feature type="compositionally biased region" description="Basic residues" evidence="8">
    <location>
        <begin position="713"/>
        <end position="735"/>
    </location>
</feature>
<dbReference type="AlphaFoldDB" id="A0A9D4ZLI2"/>
<comment type="similarity">
    <text evidence="2">Belongs to the WD repeat EDC4 family.</text>
</comment>
<dbReference type="InterPro" id="IPR045152">
    <property type="entry name" value="EDC4-like"/>
</dbReference>
<evidence type="ECO:0000259" key="10">
    <source>
        <dbReference type="Pfam" id="PF21289"/>
    </source>
</evidence>
<evidence type="ECO:0000256" key="5">
    <source>
        <dbReference type="ARBA" id="ARBA00022737"/>
    </source>
</evidence>
<dbReference type="InterPro" id="IPR001680">
    <property type="entry name" value="WD40_rpt"/>
</dbReference>
<comment type="caution">
    <text evidence="11">The sequence shown here is derived from an EMBL/GenBank/DDBJ whole genome shotgun (WGS) entry which is preliminary data.</text>
</comment>
<evidence type="ECO:0000256" key="7">
    <source>
        <dbReference type="PROSITE-ProRule" id="PRU00221"/>
    </source>
</evidence>
<dbReference type="GO" id="GO:0031087">
    <property type="term" value="P:deadenylation-independent decapping of nuclear-transcribed mRNA"/>
    <property type="evidence" value="ECO:0007669"/>
    <property type="project" value="InterPro"/>
</dbReference>
<proteinExistence type="inferred from homology"/>
<feature type="compositionally biased region" description="Basic residues" evidence="8">
    <location>
        <begin position="676"/>
        <end position="689"/>
    </location>
</feature>
<dbReference type="GO" id="GO:0000932">
    <property type="term" value="C:P-body"/>
    <property type="evidence" value="ECO:0007669"/>
    <property type="project" value="UniProtKB-SubCell"/>
</dbReference>
<evidence type="ECO:0000259" key="9">
    <source>
        <dbReference type="Pfam" id="PF16529"/>
    </source>
</evidence>
<keyword evidence="6" id="KW-0175">Coiled coil</keyword>
<dbReference type="PROSITE" id="PS50082">
    <property type="entry name" value="WD_REPEATS_2"/>
    <property type="match status" value="1"/>
</dbReference>
<dbReference type="InterPro" id="IPR032401">
    <property type="entry name" value="EDC4_WD40"/>
</dbReference>
<comment type="subcellular location">
    <subcellularLocation>
        <location evidence="1">Cytoplasm</location>
        <location evidence="1">P-body</location>
    </subcellularLocation>
</comment>
<keyword evidence="12" id="KW-1185">Reference proteome</keyword>
<dbReference type="EMBL" id="JABFUD020000005">
    <property type="protein sequence ID" value="KAI5080093.1"/>
    <property type="molecule type" value="Genomic_DNA"/>
</dbReference>